<feature type="transmembrane region" description="Helical" evidence="9">
    <location>
        <begin position="170"/>
        <end position="189"/>
    </location>
</feature>
<feature type="transmembrane region" description="Helical" evidence="9">
    <location>
        <begin position="257"/>
        <end position="276"/>
    </location>
</feature>
<feature type="transmembrane region" description="Helical" evidence="9">
    <location>
        <begin position="126"/>
        <end position="150"/>
    </location>
</feature>
<dbReference type="EMBL" id="JABFUD020000018">
    <property type="protein sequence ID" value="KAI5066294.1"/>
    <property type="molecule type" value="Genomic_DNA"/>
</dbReference>
<keyword evidence="4 9" id="KW-1133">Transmembrane helix</keyword>
<evidence type="ECO:0000256" key="5">
    <source>
        <dbReference type="ARBA" id="ARBA00023136"/>
    </source>
</evidence>
<dbReference type="GO" id="GO:0005789">
    <property type="term" value="C:endoplasmic reticulum membrane"/>
    <property type="evidence" value="ECO:0007669"/>
    <property type="project" value="UniProtKB-SubCell"/>
</dbReference>
<comment type="subcellular location">
    <subcellularLocation>
        <location evidence="1">Endoplasmic reticulum membrane</location>
        <topology evidence="1">Multi-pass membrane protein</topology>
    </subcellularLocation>
</comment>
<gene>
    <name evidence="10" type="ORF">GOP47_0018918</name>
</gene>
<dbReference type="AlphaFoldDB" id="A0A9D4Z980"/>
<dbReference type="InterPro" id="IPR045033">
    <property type="entry name" value="PILS1/3/4/5/7"/>
</dbReference>
<comment type="caution">
    <text evidence="10">The sequence shown here is derived from an EMBL/GenBank/DDBJ whole genome shotgun (WGS) entry which is preliminary data.</text>
</comment>
<dbReference type="PROSITE" id="PS51257">
    <property type="entry name" value="PROKAR_LIPOPROTEIN"/>
    <property type="match status" value="1"/>
</dbReference>
<evidence type="ECO:0000256" key="6">
    <source>
        <dbReference type="ARBA" id="ARBA00023294"/>
    </source>
</evidence>
<comment type="similarity">
    <text evidence="8">Belongs to the auxin efflux carrier (TC 2.A.69.2) family.</text>
</comment>
<proteinExistence type="inferred from homology"/>
<evidence type="ECO:0000256" key="4">
    <source>
        <dbReference type="ARBA" id="ARBA00022989"/>
    </source>
</evidence>
<dbReference type="GO" id="GO:0009734">
    <property type="term" value="P:auxin-activated signaling pathway"/>
    <property type="evidence" value="ECO:0007669"/>
    <property type="project" value="UniProtKB-KW"/>
</dbReference>
<evidence type="ECO:0000256" key="2">
    <source>
        <dbReference type="ARBA" id="ARBA00022448"/>
    </source>
</evidence>
<comment type="function">
    <text evidence="7">Involved in cellular auxin homeostasis by regulating auxin metabolism. Regulates intracellular auxin accumulation at the endoplasmic reticulum and thus auxin availability for nuclear auxin signaling.</text>
</comment>
<dbReference type="Proteomes" id="UP000886520">
    <property type="component" value="Chromosome 18"/>
</dbReference>
<organism evidence="10 11">
    <name type="scientific">Adiantum capillus-veneris</name>
    <name type="common">Maidenhair fern</name>
    <dbReference type="NCBI Taxonomy" id="13818"/>
    <lineage>
        <taxon>Eukaryota</taxon>
        <taxon>Viridiplantae</taxon>
        <taxon>Streptophyta</taxon>
        <taxon>Embryophyta</taxon>
        <taxon>Tracheophyta</taxon>
        <taxon>Polypodiopsida</taxon>
        <taxon>Polypodiidae</taxon>
        <taxon>Polypodiales</taxon>
        <taxon>Pteridineae</taxon>
        <taxon>Pteridaceae</taxon>
        <taxon>Vittarioideae</taxon>
        <taxon>Adiantum</taxon>
    </lineage>
</organism>
<evidence type="ECO:0000256" key="8">
    <source>
        <dbReference type="ARBA" id="ARBA00025752"/>
    </source>
</evidence>
<feature type="transmembrane region" description="Helical" evidence="9">
    <location>
        <begin position="406"/>
        <end position="426"/>
    </location>
</feature>
<feature type="transmembrane region" description="Helical" evidence="9">
    <location>
        <begin position="447"/>
        <end position="467"/>
    </location>
</feature>
<evidence type="ECO:0000256" key="9">
    <source>
        <dbReference type="SAM" id="Phobius"/>
    </source>
</evidence>
<dbReference type="GO" id="GO:0080162">
    <property type="term" value="P:endoplasmic reticulum to cytosol auxin transport"/>
    <property type="evidence" value="ECO:0007669"/>
    <property type="project" value="InterPro"/>
</dbReference>
<reference evidence="10" key="1">
    <citation type="submission" date="2021-01" db="EMBL/GenBank/DDBJ databases">
        <title>Adiantum capillus-veneris genome.</title>
        <authorList>
            <person name="Fang Y."/>
            <person name="Liao Q."/>
        </authorList>
    </citation>
    <scope>NUCLEOTIDE SEQUENCE</scope>
    <source>
        <strain evidence="10">H3</strain>
        <tissue evidence="10">Leaf</tissue>
    </source>
</reference>
<keyword evidence="6" id="KW-0927">Auxin signaling pathway</keyword>
<evidence type="ECO:0000256" key="7">
    <source>
        <dbReference type="ARBA" id="ARBA00025100"/>
    </source>
</evidence>
<dbReference type="PANTHER" id="PTHR31651:SF36">
    <property type="entry name" value="AUXIN EFFLUX CARRIER FAMILY PROTEIN"/>
    <property type="match status" value="1"/>
</dbReference>
<sequence length="468" mass="50839">MALRWPFWAPPSINGTSACSRIRKQQKASPLIFSSPSFPVLSHCVPTQRLSTTVSALLDLRVVNTSLSASSNLIALCGFIILMQKCGHLTSETAPVLSQVSFKLVIPCFLMSKVSSTVSTHQDWRFLAFPLMALIQITLGSILGKLAGFLLYQNSTLNTEVKNDDLTKKALLTAASAFGNTITLPLVFLSGMLSQSDYSTAAGYLALYTVGWSPCLWTLGYLILSSTSGPSEPVGSDQCLSLHNLIVWGKRFMNPPLYGVLIGLLIGATPLSYLCIPAKHKLLLLNASQSSNPLVSFYSMIATILQPILEGARLLGSATVPLQTIVLASTLASTIGSDHDRTERLVPTESETTAAMLERSTTKRTMLDEKAFWALSIIRLLIMPCISLTLLKAIQHHRWLPTDALSSLVLLVLSAMPTAQNLVVMAQLRSTTRPFAGVLANILARQYLLAVVSLTIWIPVFFAFMGMH</sequence>
<keyword evidence="3 9" id="KW-0812">Transmembrane</keyword>
<dbReference type="PANTHER" id="PTHR31651">
    <property type="match status" value="1"/>
</dbReference>
<dbReference type="OrthoDB" id="1919644at2759"/>
<evidence type="ECO:0000313" key="11">
    <source>
        <dbReference type="Proteomes" id="UP000886520"/>
    </source>
</evidence>
<evidence type="ECO:0000256" key="3">
    <source>
        <dbReference type="ARBA" id="ARBA00022692"/>
    </source>
</evidence>
<feature type="transmembrane region" description="Helical" evidence="9">
    <location>
        <begin position="201"/>
        <end position="224"/>
    </location>
</feature>
<feature type="transmembrane region" description="Helical" evidence="9">
    <location>
        <begin position="372"/>
        <end position="394"/>
    </location>
</feature>
<accession>A0A9D4Z980</accession>
<keyword evidence="2" id="KW-0813">Transport</keyword>
<dbReference type="InterPro" id="IPR004776">
    <property type="entry name" value="Mem_transp_PIN-like"/>
</dbReference>
<name>A0A9D4Z980_ADICA</name>
<protein>
    <recommendedName>
        <fullName evidence="12">Auxin efflux carrier</fullName>
    </recommendedName>
</protein>
<evidence type="ECO:0000256" key="1">
    <source>
        <dbReference type="ARBA" id="ARBA00004477"/>
    </source>
</evidence>
<dbReference type="Pfam" id="PF03547">
    <property type="entry name" value="Mem_trans"/>
    <property type="match status" value="1"/>
</dbReference>
<keyword evidence="5 9" id="KW-0472">Membrane</keyword>
<evidence type="ECO:0000313" key="10">
    <source>
        <dbReference type="EMBL" id="KAI5066294.1"/>
    </source>
</evidence>
<keyword evidence="11" id="KW-1185">Reference proteome</keyword>
<evidence type="ECO:0008006" key="12">
    <source>
        <dbReference type="Google" id="ProtNLM"/>
    </source>
</evidence>